<dbReference type="GO" id="GO:0008477">
    <property type="term" value="F:purine nucleosidase activity"/>
    <property type="evidence" value="ECO:0007669"/>
    <property type="project" value="TreeGrafter"/>
</dbReference>
<dbReference type="InterPro" id="IPR036452">
    <property type="entry name" value="Ribo_hydro-like"/>
</dbReference>
<dbReference type="InterPro" id="IPR001910">
    <property type="entry name" value="Inosine/uridine_hydrolase_dom"/>
</dbReference>
<proteinExistence type="inferred from homology"/>
<evidence type="ECO:0000256" key="1">
    <source>
        <dbReference type="ARBA" id="ARBA00009176"/>
    </source>
</evidence>
<dbReference type="SUPFAM" id="SSF53590">
    <property type="entry name" value="Nucleoside hydrolase"/>
    <property type="match status" value="1"/>
</dbReference>
<dbReference type="Gene3D" id="3.90.245.10">
    <property type="entry name" value="Ribonucleoside hydrolase-like"/>
    <property type="match status" value="1"/>
</dbReference>
<dbReference type="InterPro" id="IPR023186">
    <property type="entry name" value="IUNH"/>
</dbReference>
<comment type="caution">
    <text evidence="5">The sequence shown here is derived from an EMBL/GenBank/DDBJ whole genome shotgun (WGS) entry which is preliminary data.</text>
</comment>
<comment type="similarity">
    <text evidence="1">Belongs to the IUNH family.</text>
</comment>
<dbReference type="GO" id="GO:0005829">
    <property type="term" value="C:cytosol"/>
    <property type="evidence" value="ECO:0007669"/>
    <property type="project" value="TreeGrafter"/>
</dbReference>
<reference evidence="5" key="1">
    <citation type="submission" date="2022-01" db="EMBL/GenBank/DDBJ databases">
        <title>Genome Sequence Resource for Two Populations of Ditylenchus destructor, the Migratory Endoparasitic Phytonematode.</title>
        <authorList>
            <person name="Zhang H."/>
            <person name="Lin R."/>
            <person name="Xie B."/>
        </authorList>
    </citation>
    <scope>NUCLEOTIDE SEQUENCE</scope>
    <source>
        <strain evidence="5">BazhouSP</strain>
    </source>
</reference>
<dbReference type="PANTHER" id="PTHR12304">
    <property type="entry name" value="INOSINE-URIDINE PREFERRING NUCLEOSIDE HYDROLASE"/>
    <property type="match status" value="1"/>
</dbReference>
<dbReference type="AlphaFoldDB" id="A0AAD4N6B2"/>
<evidence type="ECO:0000259" key="4">
    <source>
        <dbReference type="Pfam" id="PF01156"/>
    </source>
</evidence>
<sequence length="334" mass="37098">MILDSDFTNINDDGQVLVMAAQLHAAKKINLLGLTIVSGNYWLIQEVANGLKAVERLSVEYKTGVYVGADDPLLHTYETYLYEQQQFGSAQHWVGAYTTPRITAQNVTPPPDGFATHTKPRRQNAVDFIIKSVHKYPGEVSIVAIGPLTNIALALRMDPTIEPLIKEIIVMGGQIAVPGNSYRGAGEFNWWFDAESVQAVLRANISKVIVPLDVTNTVPLIKSVYYQIANHTPSTVITELYGADDFNRNEGSMFDQIAMAIFYNSSLITNSTTLYVDINACGDDENYGKSIYYTESNVPNLVLNTYQQSKVVFGIDNDAFYYLYVDLLTRKVPA</sequence>
<keyword evidence="6" id="KW-1185">Reference proteome</keyword>
<gene>
    <name evidence="5" type="ORF">DdX_08317</name>
</gene>
<protein>
    <submittedName>
        <fullName evidence="5">Inosine-uridine preferring nucleoside hydrolase domain-containing protein</fullName>
    </submittedName>
</protein>
<evidence type="ECO:0000313" key="6">
    <source>
        <dbReference type="Proteomes" id="UP001201812"/>
    </source>
</evidence>
<evidence type="ECO:0000256" key="3">
    <source>
        <dbReference type="ARBA" id="ARBA00023295"/>
    </source>
</evidence>
<name>A0AAD4N6B2_9BILA</name>
<evidence type="ECO:0000256" key="2">
    <source>
        <dbReference type="ARBA" id="ARBA00022801"/>
    </source>
</evidence>
<dbReference type="Proteomes" id="UP001201812">
    <property type="component" value="Unassembled WGS sequence"/>
</dbReference>
<dbReference type="EMBL" id="JAKKPZ010000012">
    <property type="protein sequence ID" value="KAI1715039.1"/>
    <property type="molecule type" value="Genomic_DNA"/>
</dbReference>
<organism evidence="5 6">
    <name type="scientific">Ditylenchus destructor</name>
    <dbReference type="NCBI Taxonomy" id="166010"/>
    <lineage>
        <taxon>Eukaryota</taxon>
        <taxon>Metazoa</taxon>
        <taxon>Ecdysozoa</taxon>
        <taxon>Nematoda</taxon>
        <taxon>Chromadorea</taxon>
        <taxon>Rhabditida</taxon>
        <taxon>Tylenchina</taxon>
        <taxon>Tylenchomorpha</taxon>
        <taxon>Sphaerularioidea</taxon>
        <taxon>Anguinidae</taxon>
        <taxon>Anguininae</taxon>
        <taxon>Ditylenchus</taxon>
    </lineage>
</organism>
<dbReference type="Pfam" id="PF01156">
    <property type="entry name" value="IU_nuc_hydro"/>
    <property type="match status" value="1"/>
</dbReference>
<evidence type="ECO:0000313" key="5">
    <source>
        <dbReference type="EMBL" id="KAI1715039.1"/>
    </source>
</evidence>
<feature type="domain" description="Inosine/uridine-preferring nucleoside hydrolase" evidence="4">
    <location>
        <begin position="1"/>
        <end position="321"/>
    </location>
</feature>
<keyword evidence="3" id="KW-0326">Glycosidase</keyword>
<keyword evidence="2 5" id="KW-0378">Hydrolase</keyword>
<dbReference type="GO" id="GO:0006152">
    <property type="term" value="P:purine nucleoside catabolic process"/>
    <property type="evidence" value="ECO:0007669"/>
    <property type="project" value="TreeGrafter"/>
</dbReference>
<accession>A0AAD4N6B2</accession>
<dbReference type="PANTHER" id="PTHR12304:SF4">
    <property type="entry name" value="URIDINE NUCLEOSIDASE"/>
    <property type="match status" value="1"/>
</dbReference>